<evidence type="ECO:0000256" key="2">
    <source>
        <dbReference type="ARBA" id="ARBA00023015"/>
    </source>
</evidence>
<keyword evidence="3" id="KW-0238">DNA-binding</keyword>
<accession>A0A8F7UWD7</accession>
<reference evidence="7" key="1">
    <citation type="submission" date="2021-07" db="EMBL/GenBank/DDBJ databases">
        <title>Whole-Genome Sequences of non-enterica strains of Salmonella enterica isolated from poultry houses.</title>
        <authorList>
            <person name="Lamas A."/>
            <person name="Regal P."/>
            <person name="Miranda J.M."/>
            <person name="Vazquez B."/>
            <person name="Cepeda A."/>
            <person name="Franco C.M."/>
        </authorList>
    </citation>
    <scope>NUCLEOTIDE SEQUENCE</scope>
    <source>
        <strain evidence="6">LHICA_SA1</strain>
        <strain evidence="7">LHICA_SA3</strain>
    </source>
</reference>
<dbReference type="Pfam" id="PF03466">
    <property type="entry name" value="LysR_substrate"/>
    <property type="match status" value="1"/>
</dbReference>
<dbReference type="RefSeq" id="WP_079797572.1">
    <property type="nucleotide sequence ID" value="NZ_CP079838.1"/>
</dbReference>
<dbReference type="CDD" id="cd08414">
    <property type="entry name" value="PBP2_LTTR_aromatics_like"/>
    <property type="match status" value="1"/>
</dbReference>
<dbReference type="PANTHER" id="PTHR30346">
    <property type="entry name" value="TRANSCRIPTIONAL DUAL REGULATOR HCAR-RELATED"/>
    <property type="match status" value="1"/>
</dbReference>
<protein>
    <submittedName>
        <fullName evidence="7">LysR family transcriptional regulator</fullName>
    </submittedName>
</protein>
<dbReference type="EMBL" id="CP079838">
    <property type="protein sequence ID" value="QXX21599.1"/>
    <property type="molecule type" value="Genomic_DNA"/>
</dbReference>
<sequence length="291" mass="32476">MDIRQLRAFVMLAECSSYREAAQRLFITQPALTKQIQTLENELGVTLFVRGRHGAQMTHTARLLLDKTRQLICQAHEYREFALSVARGTKGHLAIGFGISGIKQAPEWVTEFRHHYPDIEISLEDMPSRQQKEGLLNGQLQLAFIRLPVDPPLTGHSLRAESLALAAKKTTQVSARLAEEGNNLLATLPLLLLTPERGTGLDRQVSRFLQFHRVTPNIVQRAGDIQTLMALVEADAGVAIVPQSAVWFAGDDVELISLNGPYSGWDVGLAWNPSLEDPVRDLFIQMIRKQE</sequence>
<dbReference type="GO" id="GO:0003700">
    <property type="term" value="F:DNA-binding transcription factor activity"/>
    <property type="evidence" value="ECO:0007669"/>
    <property type="project" value="InterPro"/>
</dbReference>
<proteinExistence type="inferred from homology"/>
<dbReference type="EMBL" id="CP079836">
    <property type="protein sequence ID" value="QXX17050.1"/>
    <property type="molecule type" value="Genomic_DNA"/>
</dbReference>
<evidence type="ECO:0000256" key="3">
    <source>
        <dbReference type="ARBA" id="ARBA00023125"/>
    </source>
</evidence>
<dbReference type="Gene3D" id="3.40.190.10">
    <property type="entry name" value="Periplasmic binding protein-like II"/>
    <property type="match status" value="2"/>
</dbReference>
<dbReference type="InterPro" id="IPR005119">
    <property type="entry name" value="LysR_subst-bd"/>
</dbReference>
<gene>
    <name evidence="7" type="ORF">JMJ83_03825</name>
    <name evidence="6" type="ORF">JMJ86_03755</name>
</gene>
<dbReference type="Gene3D" id="1.10.10.10">
    <property type="entry name" value="Winged helix-like DNA-binding domain superfamily/Winged helix DNA-binding domain"/>
    <property type="match status" value="1"/>
</dbReference>
<keyword evidence="2" id="KW-0805">Transcription regulation</keyword>
<evidence type="ECO:0000259" key="5">
    <source>
        <dbReference type="PROSITE" id="PS50931"/>
    </source>
</evidence>
<evidence type="ECO:0000256" key="1">
    <source>
        <dbReference type="ARBA" id="ARBA00009437"/>
    </source>
</evidence>
<comment type="similarity">
    <text evidence="1">Belongs to the LysR transcriptional regulatory family.</text>
</comment>
<dbReference type="PANTHER" id="PTHR30346:SF28">
    <property type="entry name" value="HTH-TYPE TRANSCRIPTIONAL REGULATOR CYNR"/>
    <property type="match status" value="1"/>
</dbReference>
<dbReference type="SUPFAM" id="SSF53850">
    <property type="entry name" value="Periplasmic binding protein-like II"/>
    <property type="match status" value="1"/>
</dbReference>
<dbReference type="Pfam" id="PF00126">
    <property type="entry name" value="HTH_1"/>
    <property type="match status" value="1"/>
</dbReference>
<dbReference type="GO" id="GO:0003677">
    <property type="term" value="F:DNA binding"/>
    <property type="evidence" value="ECO:0007669"/>
    <property type="project" value="UniProtKB-KW"/>
</dbReference>
<dbReference type="InterPro" id="IPR036390">
    <property type="entry name" value="WH_DNA-bd_sf"/>
</dbReference>
<feature type="domain" description="HTH lysR-type" evidence="5">
    <location>
        <begin position="1"/>
        <end position="58"/>
    </location>
</feature>
<evidence type="ECO:0000256" key="4">
    <source>
        <dbReference type="ARBA" id="ARBA00023163"/>
    </source>
</evidence>
<dbReference type="FunFam" id="1.10.10.10:FF:000001">
    <property type="entry name" value="LysR family transcriptional regulator"/>
    <property type="match status" value="1"/>
</dbReference>
<evidence type="ECO:0000313" key="6">
    <source>
        <dbReference type="EMBL" id="QXX17050.1"/>
    </source>
</evidence>
<dbReference type="InterPro" id="IPR000847">
    <property type="entry name" value="LysR_HTH_N"/>
</dbReference>
<dbReference type="PROSITE" id="PS50931">
    <property type="entry name" value="HTH_LYSR"/>
    <property type="match status" value="1"/>
</dbReference>
<name>A0A8F7UWD7_SALER</name>
<keyword evidence="4" id="KW-0804">Transcription</keyword>
<dbReference type="InterPro" id="IPR036388">
    <property type="entry name" value="WH-like_DNA-bd_sf"/>
</dbReference>
<dbReference type="SUPFAM" id="SSF46785">
    <property type="entry name" value="Winged helix' DNA-binding domain"/>
    <property type="match status" value="1"/>
</dbReference>
<dbReference type="PRINTS" id="PR00039">
    <property type="entry name" value="HTHLYSR"/>
</dbReference>
<dbReference type="AlphaFoldDB" id="A0A8F7UWD7"/>
<organism evidence="7">
    <name type="scientific">Salmonella enterica subsp. salamae</name>
    <dbReference type="NCBI Taxonomy" id="59202"/>
    <lineage>
        <taxon>Bacteria</taxon>
        <taxon>Pseudomonadati</taxon>
        <taxon>Pseudomonadota</taxon>
        <taxon>Gammaproteobacteria</taxon>
        <taxon>Enterobacterales</taxon>
        <taxon>Enterobacteriaceae</taxon>
        <taxon>Salmonella</taxon>
    </lineage>
</organism>
<dbReference type="GO" id="GO:0032993">
    <property type="term" value="C:protein-DNA complex"/>
    <property type="evidence" value="ECO:0007669"/>
    <property type="project" value="TreeGrafter"/>
</dbReference>
<evidence type="ECO:0000313" key="7">
    <source>
        <dbReference type="EMBL" id="QXX21599.1"/>
    </source>
</evidence>